<name>A0ABW7JKL6_9NOCA</name>
<organism evidence="3 4">
    <name type="scientific">Antrihabitans spumae</name>
    <dbReference type="NCBI Taxonomy" id="3373370"/>
    <lineage>
        <taxon>Bacteria</taxon>
        <taxon>Bacillati</taxon>
        <taxon>Actinomycetota</taxon>
        <taxon>Actinomycetes</taxon>
        <taxon>Mycobacteriales</taxon>
        <taxon>Nocardiaceae</taxon>
        <taxon>Antrihabitans</taxon>
    </lineage>
</organism>
<comment type="caution">
    <text evidence="3">The sequence shown here is derived from an EMBL/GenBank/DDBJ whole genome shotgun (WGS) entry which is preliminary data.</text>
</comment>
<gene>
    <name evidence="3" type="ORF">ACHIPZ_04780</name>
</gene>
<accession>A0ABW7JKL6</accession>
<proteinExistence type="predicted"/>
<dbReference type="EMBL" id="JBIMSO010000022">
    <property type="protein sequence ID" value="MFH5207535.1"/>
    <property type="molecule type" value="Genomic_DNA"/>
</dbReference>
<feature type="region of interest" description="Disordered" evidence="1">
    <location>
        <begin position="32"/>
        <end position="67"/>
    </location>
</feature>
<keyword evidence="2" id="KW-0732">Signal</keyword>
<evidence type="ECO:0000256" key="2">
    <source>
        <dbReference type="SAM" id="SignalP"/>
    </source>
</evidence>
<feature type="chain" id="PRO_5045144784" description="Secreted protein" evidence="2">
    <location>
        <begin position="33"/>
        <end position="99"/>
    </location>
</feature>
<evidence type="ECO:0000313" key="4">
    <source>
        <dbReference type="Proteomes" id="UP001609175"/>
    </source>
</evidence>
<dbReference type="RefSeq" id="WP_395112929.1">
    <property type="nucleotide sequence ID" value="NZ_JBIMSO010000022.1"/>
</dbReference>
<feature type="signal peptide" evidence="2">
    <location>
        <begin position="1"/>
        <end position="32"/>
    </location>
</feature>
<evidence type="ECO:0000256" key="1">
    <source>
        <dbReference type="SAM" id="MobiDB-lite"/>
    </source>
</evidence>
<feature type="compositionally biased region" description="Basic and acidic residues" evidence="1">
    <location>
        <begin position="46"/>
        <end position="66"/>
    </location>
</feature>
<protein>
    <recommendedName>
        <fullName evidence="5">Secreted protein</fullName>
    </recommendedName>
</protein>
<evidence type="ECO:0008006" key="5">
    <source>
        <dbReference type="Google" id="ProtNLM"/>
    </source>
</evidence>
<evidence type="ECO:0000313" key="3">
    <source>
        <dbReference type="EMBL" id="MFH5207535.1"/>
    </source>
</evidence>
<sequence>MSNGSSKVASRRVLAKILVAGAVVTTPSAVLAASANAEPGPGLVQADRDRDSDRERRERREKKVDPSHANNRYYYRLDIPLCQMLFEQENWTRLEEICR</sequence>
<dbReference type="Proteomes" id="UP001609175">
    <property type="component" value="Unassembled WGS sequence"/>
</dbReference>
<reference evidence="3 4" key="1">
    <citation type="submission" date="2024-10" db="EMBL/GenBank/DDBJ databases">
        <authorList>
            <person name="Riesco R."/>
        </authorList>
    </citation>
    <scope>NUCLEOTIDE SEQUENCE [LARGE SCALE GENOMIC DNA]</scope>
    <source>
        <strain evidence="3 4">NCIMB 15449</strain>
    </source>
</reference>